<dbReference type="PRINTS" id="PR00502">
    <property type="entry name" value="NUDIXFAMILY"/>
</dbReference>
<dbReference type="PROSITE" id="PS51462">
    <property type="entry name" value="NUDIX"/>
    <property type="match status" value="1"/>
</dbReference>
<proteinExistence type="inferred from homology"/>
<evidence type="ECO:0000256" key="10">
    <source>
        <dbReference type="ARBA" id="ARBA00035861"/>
    </source>
</evidence>
<evidence type="ECO:0000256" key="4">
    <source>
        <dbReference type="ARBA" id="ARBA00022705"/>
    </source>
</evidence>
<dbReference type="Pfam" id="PF14815">
    <property type="entry name" value="NUDIX_4"/>
    <property type="match status" value="1"/>
</dbReference>
<name>A0A0W0STT5_9GAMM</name>
<dbReference type="InterPro" id="IPR047127">
    <property type="entry name" value="MutT-like"/>
</dbReference>
<comment type="catalytic activity">
    <reaction evidence="10">
        <text>8-oxo-dGTP + H2O = 8-oxo-dGMP + diphosphate + H(+)</text>
        <dbReference type="Rhea" id="RHEA:31575"/>
        <dbReference type="ChEBI" id="CHEBI:15377"/>
        <dbReference type="ChEBI" id="CHEBI:15378"/>
        <dbReference type="ChEBI" id="CHEBI:33019"/>
        <dbReference type="ChEBI" id="CHEBI:63224"/>
        <dbReference type="ChEBI" id="CHEBI:77896"/>
        <dbReference type="EC" id="3.6.1.55"/>
    </reaction>
</comment>
<feature type="binding site" evidence="18">
    <location>
        <position position="36"/>
    </location>
    <ligand>
        <name>Mg(2+)</name>
        <dbReference type="ChEBI" id="CHEBI:18420"/>
    </ligand>
</feature>
<dbReference type="NCBIfam" id="TIGR00586">
    <property type="entry name" value="mutt"/>
    <property type="match status" value="1"/>
</dbReference>
<dbReference type="InterPro" id="IPR000086">
    <property type="entry name" value="NUDIX_hydrolase_dom"/>
</dbReference>
<dbReference type="InterPro" id="IPR015797">
    <property type="entry name" value="NUDIX_hydrolase-like_dom_sf"/>
</dbReference>
<dbReference type="InterPro" id="IPR003561">
    <property type="entry name" value="Mutator_MutT"/>
</dbReference>
<keyword evidence="8 18" id="KW-0460">Magnesium</keyword>
<dbReference type="GO" id="GO:0046872">
    <property type="term" value="F:metal ion binding"/>
    <property type="evidence" value="ECO:0007669"/>
    <property type="project" value="UniProtKB-KW"/>
</dbReference>
<evidence type="ECO:0000256" key="2">
    <source>
        <dbReference type="ARBA" id="ARBA00005582"/>
    </source>
</evidence>
<evidence type="ECO:0000256" key="7">
    <source>
        <dbReference type="ARBA" id="ARBA00022801"/>
    </source>
</evidence>
<accession>A0A0W0STT5</accession>
<dbReference type="Proteomes" id="UP000054742">
    <property type="component" value="Unassembled WGS sequence"/>
</dbReference>
<evidence type="ECO:0000256" key="11">
    <source>
        <dbReference type="ARBA" id="ARBA00036904"/>
    </source>
</evidence>
<feature type="binding site" evidence="17">
    <location>
        <begin position="33"/>
        <end position="36"/>
    </location>
    <ligand>
        <name>8-oxo-dGTP</name>
        <dbReference type="ChEBI" id="CHEBI:77896"/>
    </ligand>
</feature>
<dbReference type="InterPro" id="IPR029119">
    <property type="entry name" value="MutY_C"/>
</dbReference>
<evidence type="ECO:0000313" key="21">
    <source>
        <dbReference type="Proteomes" id="UP000054742"/>
    </source>
</evidence>
<keyword evidence="9" id="KW-0234">DNA repair</keyword>
<dbReference type="PROSITE" id="PS00893">
    <property type="entry name" value="NUDIX_BOX"/>
    <property type="match status" value="1"/>
</dbReference>
<dbReference type="InterPro" id="IPR020084">
    <property type="entry name" value="NUDIX_hydrolase_CS"/>
</dbReference>
<keyword evidence="4" id="KW-0235">DNA replication</keyword>
<evidence type="ECO:0000259" key="19">
    <source>
        <dbReference type="PROSITE" id="PS51462"/>
    </source>
</evidence>
<evidence type="ECO:0000256" key="5">
    <source>
        <dbReference type="ARBA" id="ARBA00022723"/>
    </source>
</evidence>
<evidence type="ECO:0000256" key="16">
    <source>
        <dbReference type="ARBA" id="ARBA00042798"/>
    </source>
</evidence>
<dbReference type="EC" id="3.6.1.55" evidence="12"/>
<dbReference type="PANTHER" id="PTHR47707">
    <property type="entry name" value="8-OXO-DGTP DIPHOSPHATASE"/>
    <property type="match status" value="1"/>
</dbReference>
<dbReference type="PANTHER" id="PTHR47707:SF1">
    <property type="entry name" value="NUDIX HYDROLASE FAMILY PROTEIN"/>
    <property type="match status" value="1"/>
</dbReference>
<evidence type="ECO:0000256" key="6">
    <source>
        <dbReference type="ARBA" id="ARBA00022763"/>
    </source>
</evidence>
<protein>
    <recommendedName>
        <fullName evidence="13">8-oxo-dGTP diphosphatase</fullName>
        <ecNumber evidence="12">3.6.1.55</ecNumber>
    </recommendedName>
    <alternativeName>
        <fullName evidence="16">7,8-dihydro-8-oxoguanine-triphosphatase</fullName>
    </alternativeName>
    <alternativeName>
        <fullName evidence="15">Mutator protein MutT</fullName>
    </alternativeName>
    <alternativeName>
        <fullName evidence="14">dGTP pyrophosphohydrolase</fullName>
    </alternativeName>
</protein>
<keyword evidence="6" id="KW-0227">DNA damage</keyword>
<dbReference type="EMBL" id="LNXV01000004">
    <property type="protein sequence ID" value="KTC86795.1"/>
    <property type="molecule type" value="Genomic_DNA"/>
</dbReference>
<evidence type="ECO:0000256" key="12">
    <source>
        <dbReference type="ARBA" id="ARBA00038905"/>
    </source>
</evidence>
<comment type="similarity">
    <text evidence="2">Belongs to the Nudix hydrolase family.</text>
</comment>
<feature type="binding site" evidence="17">
    <location>
        <position position="119"/>
    </location>
    <ligand>
        <name>8-oxo-dGTP</name>
        <dbReference type="ChEBI" id="CHEBI:77896"/>
    </ligand>
</feature>
<dbReference type="GO" id="GO:0044715">
    <property type="term" value="F:8-oxo-dGDP phosphatase activity"/>
    <property type="evidence" value="ECO:0007669"/>
    <property type="project" value="TreeGrafter"/>
</dbReference>
<dbReference type="OrthoDB" id="9810648at2"/>
<dbReference type="GO" id="GO:0008413">
    <property type="term" value="F:8-oxo-7,8-dihydroguanosine triphosphate pyrophosphatase activity"/>
    <property type="evidence" value="ECO:0007669"/>
    <property type="project" value="InterPro"/>
</dbReference>
<dbReference type="SUPFAM" id="SSF55811">
    <property type="entry name" value="Nudix"/>
    <property type="match status" value="1"/>
</dbReference>
<dbReference type="GO" id="GO:0035539">
    <property type="term" value="F:8-oxo-7,8-dihydrodeoxyguanosine triphosphate pyrophosphatase activity"/>
    <property type="evidence" value="ECO:0007669"/>
    <property type="project" value="UniProtKB-EC"/>
</dbReference>
<reference evidence="20 21" key="1">
    <citation type="submission" date="2015-11" db="EMBL/GenBank/DDBJ databases">
        <title>Genomic analysis of 38 Legionella species identifies large and diverse effector repertoires.</title>
        <authorList>
            <person name="Burstein D."/>
            <person name="Amaro F."/>
            <person name="Zusman T."/>
            <person name="Lifshitz Z."/>
            <person name="Cohen O."/>
            <person name="Gilbert J.A."/>
            <person name="Pupko T."/>
            <person name="Shuman H.A."/>
            <person name="Segal G."/>
        </authorList>
    </citation>
    <scope>NUCLEOTIDE SEQUENCE [LARGE SCALE GENOMIC DNA]</scope>
    <source>
        <strain evidence="20 21">ATCC 43878</strain>
    </source>
</reference>
<dbReference type="InterPro" id="IPR020476">
    <property type="entry name" value="Nudix_hydrolase"/>
</dbReference>
<keyword evidence="7 20" id="KW-0378">Hydrolase</keyword>
<dbReference type="RefSeq" id="WP_058440815.1">
    <property type="nucleotide sequence ID" value="NZ_CAAAHU010000022.1"/>
</dbReference>
<dbReference type="Gene3D" id="3.90.79.10">
    <property type="entry name" value="Nucleoside Triphosphate Pyrophosphohydrolase"/>
    <property type="match status" value="1"/>
</dbReference>
<organism evidence="20 21">
    <name type="scientific">Legionella brunensis</name>
    <dbReference type="NCBI Taxonomy" id="29422"/>
    <lineage>
        <taxon>Bacteria</taxon>
        <taxon>Pseudomonadati</taxon>
        <taxon>Pseudomonadota</taxon>
        <taxon>Gammaproteobacteria</taxon>
        <taxon>Legionellales</taxon>
        <taxon>Legionellaceae</taxon>
        <taxon>Legionella</taxon>
    </lineage>
</organism>
<dbReference type="GO" id="GO:0006281">
    <property type="term" value="P:DNA repair"/>
    <property type="evidence" value="ECO:0007669"/>
    <property type="project" value="UniProtKB-KW"/>
</dbReference>
<keyword evidence="5 18" id="KW-0479">Metal-binding</keyword>
<feature type="domain" description="Nudix hydrolase" evidence="19">
    <location>
        <begin position="1"/>
        <end position="127"/>
    </location>
</feature>
<keyword evidence="3" id="KW-0515">Mutator protein</keyword>
<dbReference type="GO" id="GO:0006260">
    <property type="term" value="P:DNA replication"/>
    <property type="evidence" value="ECO:0007669"/>
    <property type="project" value="UniProtKB-KW"/>
</dbReference>
<evidence type="ECO:0000256" key="17">
    <source>
        <dbReference type="PIRSR" id="PIRSR603561-1"/>
    </source>
</evidence>
<evidence type="ECO:0000256" key="18">
    <source>
        <dbReference type="PIRSR" id="PIRSR603561-2"/>
    </source>
</evidence>
<dbReference type="STRING" id="29422.Lbru_0736"/>
<evidence type="ECO:0000256" key="15">
    <source>
        <dbReference type="ARBA" id="ARBA00041979"/>
    </source>
</evidence>
<sequence length="127" mass="14206">MSIKVAVAVIFNKTGEVLITRRPLHAPHGGMWEFPGGKLENNEEPADALIREVKEEVGIDVVSHRFLGEITHSYGTKTVHLLVYSIKEFAGDASCLESQMDLCWVNVNKLSLYNFPEANVKIIELLK</sequence>
<comment type="catalytic activity">
    <reaction evidence="11">
        <text>8-oxo-GTP + H2O = 8-oxo-GMP + diphosphate + H(+)</text>
        <dbReference type="Rhea" id="RHEA:67616"/>
        <dbReference type="ChEBI" id="CHEBI:15377"/>
        <dbReference type="ChEBI" id="CHEBI:15378"/>
        <dbReference type="ChEBI" id="CHEBI:33019"/>
        <dbReference type="ChEBI" id="CHEBI:143553"/>
        <dbReference type="ChEBI" id="CHEBI:145694"/>
    </reaction>
</comment>
<evidence type="ECO:0000256" key="14">
    <source>
        <dbReference type="ARBA" id="ARBA00041592"/>
    </source>
</evidence>
<dbReference type="GO" id="GO:0044716">
    <property type="term" value="F:8-oxo-GDP phosphatase activity"/>
    <property type="evidence" value="ECO:0007669"/>
    <property type="project" value="TreeGrafter"/>
</dbReference>
<comment type="caution">
    <text evidence="20">The sequence shown here is derived from an EMBL/GenBank/DDBJ whole genome shotgun (WGS) entry which is preliminary data.</text>
</comment>
<keyword evidence="21" id="KW-1185">Reference proteome</keyword>
<feature type="binding site" evidence="17">
    <location>
        <position position="22"/>
    </location>
    <ligand>
        <name>8-oxo-dGTP</name>
        <dbReference type="ChEBI" id="CHEBI:77896"/>
    </ligand>
</feature>
<dbReference type="AlphaFoldDB" id="A0A0W0STT5"/>
<evidence type="ECO:0000256" key="3">
    <source>
        <dbReference type="ARBA" id="ARBA00022457"/>
    </source>
</evidence>
<evidence type="ECO:0000256" key="13">
    <source>
        <dbReference type="ARBA" id="ARBA00040794"/>
    </source>
</evidence>
<dbReference type="PATRIC" id="fig|29422.6.peg.770"/>
<evidence type="ECO:0000256" key="1">
    <source>
        <dbReference type="ARBA" id="ARBA00001946"/>
    </source>
</evidence>
<feature type="binding site" evidence="18">
    <location>
        <position position="56"/>
    </location>
    <ligand>
        <name>Mg(2+)</name>
        <dbReference type="ChEBI" id="CHEBI:18420"/>
    </ligand>
</feature>
<evidence type="ECO:0000256" key="8">
    <source>
        <dbReference type="ARBA" id="ARBA00022842"/>
    </source>
</evidence>
<dbReference type="CDD" id="cd03425">
    <property type="entry name" value="NUDIX_MutT_NudA_like"/>
    <property type="match status" value="1"/>
</dbReference>
<comment type="cofactor">
    <cofactor evidence="1 18">
        <name>Mg(2+)</name>
        <dbReference type="ChEBI" id="CHEBI:18420"/>
    </cofactor>
</comment>
<gene>
    <name evidence="20" type="primary">mutT</name>
    <name evidence="20" type="ORF">Lbru_0736</name>
</gene>
<evidence type="ECO:0000313" key="20">
    <source>
        <dbReference type="EMBL" id="KTC86795.1"/>
    </source>
</evidence>
<evidence type="ECO:0000256" key="9">
    <source>
        <dbReference type="ARBA" id="ARBA00023204"/>
    </source>
</evidence>